<accession>A0ABN3UNR1</accession>
<proteinExistence type="predicted"/>
<evidence type="ECO:0000313" key="2">
    <source>
        <dbReference type="Proteomes" id="UP001501842"/>
    </source>
</evidence>
<organism evidence="1 2">
    <name type="scientific">Actinocorallia aurantiaca</name>
    <dbReference type="NCBI Taxonomy" id="46204"/>
    <lineage>
        <taxon>Bacteria</taxon>
        <taxon>Bacillati</taxon>
        <taxon>Actinomycetota</taxon>
        <taxon>Actinomycetes</taxon>
        <taxon>Streptosporangiales</taxon>
        <taxon>Thermomonosporaceae</taxon>
        <taxon>Actinocorallia</taxon>
    </lineage>
</organism>
<sequence length="229" mass="25186">MSTEHSPSARARLLDEAATAGDPLLEELRALSGQAPVRARVAGWDHLRELSRRDDRAAISALFAQGLPPGELDGRYEGLIMGRLFGIPEAALANPLLAINPTWLGKTFDAASGTGFNRLIPLARYAMRVIAPGYSGLRRVADRMEGFDFDHRLDTGLIEPHIPVRALDYGVPAYRNPSVRTFPIKRTRDEIVELLPGLYLGRALLTMRSGEIRTIAHFALREPVTGLRA</sequence>
<dbReference type="RefSeq" id="WP_344454511.1">
    <property type="nucleotide sequence ID" value="NZ_BAAATZ010000029.1"/>
</dbReference>
<protein>
    <submittedName>
        <fullName evidence="1">Uncharacterized protein</fullName>
    </submittedName>
</protein>
<comment type="caution">
    <text evidence="1">The sequence shown here is derived from an EMBL/GenBank/DDBJ whole genome shotgun (WGS) entry which is preliminary data.</text>
</comment>
<evidence type="ECO:0000313" key="1">
    <source>
        <dbReference type="EMBL" id="GAA2734130.1"/>
    </source>
</evidence>
<reference evidence="1 2" key="1">
    <citation type="journal article" date="2019" name="Int. J. Syst. Evol. Microbiol.">
        <title>The Global Catalogue of Microorganisms (GCM) 10K type strain sequencing project: providing services to taxonomists for standard genome sequencing and annotation.</title>
        <authorList>
            <consortium name="The Broad Institute Genomics Platform"/>
            <consortium name="The Broad Institute Genome Sequencing Center for Infectious Disease"/>
            <person name="Wu L."/>
            <person name="Ma J."/>
        </authorList>
    </citation>
    <scope>NUCLEOTIDE SEQUENCE [LARGE SCALE GENOMIC DNA]</scope>
    <source>
        <strain evidence="1 2">JCM 8201</strain>
    </source>
</reference>
<keyword evidence="2" id="KW-1185">Reference proteome</keyword>
<dbReference type="Proteomes" id="UP001501842">
    <property type="component" value="Unassembled WGS sequence"/>
</dbReference>
<gene>
    <name evidence="1" type="ORF">GCM10010439_55760</name>
</gene>
<name>A0ABN3UNR1_9ACTN</name>
<dbReference type="EMBL" id="BAAATZ010000029">
    <property type="protein sequence ID" value="GAA2734130.1"/>
    <property type="molecule type" value="Genomic_DNA"/>
</dbReference>